<comment type="subcellular location">
    <subcellularLocation>
        <location evidence="1">Membrane</location>
        <topology evidence="1">Multi-pass membrane protein</topology>
    </subcellularLocation>
</comment>
<dbReference type="PROSITE" id="PS50850">
    <property type="entry name" value="MFS"/>
    <property type="match status" value="1"/>
</dbReference>
<evidence type="ECO:0000313" key="5">
    <source>
        <dbReference type="EMBL" id="KAJ5274945.1"/>
    </source>
</evidence>
<reference evidence="5 6" key="1">
    <citation type="journal article" date="2023" name="IMA Fungus">
        <title>Comparative genomic study of the Penicillium genus elucidates a diverse pangenome and 15 lateral gene transfer events.</title>
        <authorList>
            <person name="Petersen C."/>
            <person name="Sorensen T."/>
            <person name="Nielsen M.R."/>
            <person name="Sondergaard T.E."/>
            <person name="Sorensen J.L."/>
            <person name="Fitzpatrick D.A."/>
            <person name="Frisvad J.C."/>
            <person name="Nielsen K.L."/>
        </authorList>
    </citation>
    <scope>NUCLEOTIDE SEQUENCE [LARGE SCALE GENOMIC DNA]</scope>
    <source>
        <strain evidence="5 6">IBT 3361</strain>
    </source>
</reference>
<comment type="similarity">
    <text evidence="2">Belongs to the major facilitator superfamily. Monocarboxylate porter (TC 2.A.1.13) family.</text>
</comment>
<dbReference type="InterPro" id="IPR036259">
    <property type="entry name" value="MFS_trans_sf"/>
</dbReference>
<keyword evidence="3" id="KW-0812">Transmembrane</keyword>
<evidence type="ECO:0000256" key="2">
    <source>
        <dbReference type="ARBA" id="ARBA00006727"/>
    </source>
</evidence>
<feature type="transmembrane region" description="Helical" evidence="3">
    <location>
        <begin position="95"/>
        <end position="117"/>
    </location>
</feature>
<feature type="transmembrane region" description="Helical" evidence="3">
    <location>
        <begin position="186"/>
        <end position="205"/>
    </location>
</feature>
<evidence type="ECO:0000313" key="6">
    <source>
        <dbReference type="Proteomes" id="UP001220256"/>
    </source>
</evidence>
<feature type="transmembrane region" description="Helical" evidence="3">
    <location>
        <begin position="153"/>
        <end position="174"/>
    </location>
</feature>
<accession>A0ABQ8WQR3</accession>
<evidence type="ECO:0000259" key="4">
    <source>
        <dbReference type="PROSITE" id="PS50850"/>
    </source>
</evidence>
<gene>
    <name evidence="5" type="ORF">N7505_003490</name>
</gene>
<feature type="transmembrane region" description="Helical" evidence="3">
    <location>
        <begin position="382"/>
        <end position="402"/>
    </location>
</feature>
<sequence>MANSQSTSTSISLADLNTTLEERPARTSNQNGLSTTPSETDIMQQSLLADSQVPDGGEGWVVILGCAVVTWWFIGTSYCWGILQAALVKEGVSTSSTLAFVGSLATACISFLGILNARIIRKLGTRRSALAGVLFLGLGEVLSGFSAMNIGGLFATAGIVMGVGVSLCFMVVSVTPAQYFRAKRGIANGIVYAAGGLGGAVISFVMNALLERVGVQWTFRIIGFATWATGLPAAYLIKQRVPIPPSAVVDWRLFRDVRFVLLFAMGAIATFPLLVPPFFLPLFTASLGMSSATGAGIVAAFNFSSALGRLLCGLCSDIVGPLNTLFISLLLSALSMLIIWPISTSLGPLIVFVIVNGMANGGFFSTMPTVVGNTFGSARVSVVMGMVVTGWAGGYLLGAPIAGFILDAAGGENKGILGYRPAIVYAGAMALVASVIGLSIRLKTDKQLLKKL</sequence>
<feature type="domain" description="Major facilitator superfamily (MFS) profile" evidence="4">
    <location>
        <begin position="258"/>
        <end position="452"/>
    </location>
</feature>
<dbReference type="SUPFAM" id="SSF103473">
    <property type="entry name" value="MFS general substrate transporter"/>
    <property type="match status" value="1"/>
</dbReference>
<feature type="transmembrane region" description="Helical" evidence="3">
    <location>
        <begin position="129"/>
        <end position="147"/>
    </location>
</feature>
<name>A0ABQ8WQR3_PENCH</name>
<dbReference type="Proteomes" id="UP001220256">
    <property type="component" value="Unassembled WGS sequence"/>
</dbReference>
<feature type="transmembrane region" description="Helical" evidence="3">
    <location>
        <begin position="257"/>
        <end position="280"/>
    </location>
</feature>
<dbReference type="InterPro" id="IPR011701">
    <property type="entry name" value="MFS"/>
</dbReference>
<keyword evidence="3" id="KW-0472">Membrane</keyword>
<dbReference type="EMBL" id="JAPVEB010000002">
    <property type="protein sequence ID" value="KAJ5274945.1"/>
    <property type="molecule type" value="Genomic_DNA"/>
</dbReference>
<keyword evidence="3" id="KW-1133">Transmembrane helix</keyword>
<dbReference type="Gene3D" id="1.20.1250.20">
    <property type="entry name" value="MFS general substrate transporter like domains"/>
    <property type="match status" value="2"/>
</dbReference>
<feature type="transmembrane region" description="Helical" evidence="3">
    <location>
        <begin position="217"/>
        <end position="237"/>
    </location>
</feature>
<dbReference type="PANTHER" id="PTHR11360">
    <property type="entry name" value="MONOCARBOXYLATE TRANSPORTER"/>
    <property type="match status" value="1"/>
</dbReference>
<protein>
    <recommendedName>
        <fullName evidence="4">Major facilitator superfamily (MFS) profile domain-containing protein</fullName>
    </recommendedName>
</protein>
<dbReference type="InterPro" id="IPR020846">
    <property type="entry name" value="MFS_dom"/>
</dbReference>
<organism evidence="5 6">
    <name type="scientific">Penicillium chrysogenum</name>
    <name type="common">Penicillium notatum</name>
    <dbReference type="NCBI Taxonomy" id="5076"/>
    <lineage>
        <taxon>Eukaryota</taxon>
        <taxon>Fungi</taxon>
        <taxon>Dikarya</taxon>
        <taxon>Ascomycota</taxon>
        <taxon>Pezizomycotina</taxon>
        <taxon>Eurotiomycetes</taxon>
        <taxon>Eurotiomycetidae</taxon>
        <taxon>Eurotiales</taxon>
        <taxon>Aspergillaceae</taxon>
        <taxon>Penicillium</taxon>
        <taxon>Penicillium chrysogenum species complex</taxon>
    </lineage>
</organism>
<comment type="caution">
    <text evidence="5">The sequence shown here is derived from an EMBL/GenBank/DDBJ whole genome shotgun (WGS) entry which is preliminary data.</text>
</comment>
<feature type="transmembrane region" description="Helical" evidence="3">
    <location>
        <begin position="324"/>
        <end position="343"/>
    </location>
</feature>
<feature type="transmembrane region" description="Helical" evidence="3">
    <location>
        <begin position="349"/>
        <end position="370"/>
    </location>
</feature>
<feature type="transmembrane region" description="Helical" evidence="3">
    <location>
        <begin position="60"/>
        <end position="83"/>
    </location>
</feature>
<dbReference type="InterPro" id="IPR050327">
    <property type="entry name" value="Proton-linked_MCT"/>
</dbReference>
<dbReference type="PANTHER" id="PTHR11360:SF305">
    <property type="entry name" value="MAJOR FACILITATOR SUPERFAMILY (MFS) PROFILE DOMAIN-CONTAINING PROTEIN"/>
    <property type="match status" value="1"/>
</dbReference>
<keyword evidence="6" id="KW-1185">Reference proteome</keyword>
<evidence type="ECO:0000256" key="3">
    <source>
        <dbReference type="SAM" id="Phobius"/>
    </source>
</evidence>
<dbReference type="Pfam" id="PF07690">
    <property type="entry name" value="MFS_1"/>
    <property type="match status" value="1"/>
</dbReference>
<proteinExistence type="inferred from homology"/>
<feature type="transmembrane region" description="Helical" evidence="3">
    <location>
        <begin position="292"/>
        <end position="312"/>
    </location>
</feature>
<feature type="transmembrane region" description="Helical" evidence="3">
    <location>
        <begin position="422"/>
        <end position="442"/>
    </location>
</feature>
<evidence type="ECO:0000256" key="1">
    <source>
        <dbReference type="ARBA" id="ARBA00004141"/>
    </source>
</evidence>